<dbReference type="Pfam" id="PF01205">
    <property type="entry name" value="Impact_N"/>
    <property type="match status" value="1"/>
</dbReference>
<evidence type="ECO:0000256" key="1">
    <source>
        <dbReference type="ARBA" id="ARBA00007665"/>
    </source>
</evidence>
<keyword evidence="4" id="KW-1185">Reference proteome</keyword>
<evidence type="ECO:0000313" key="3">
    <source>
        <dbReference type="EMBL" id="TVU72803.1"/>
    </source>
</evidence>
<evidence type="ECO:0000313" key="4">
    <source>
        <dbReference type="Proteomes" id="UP000319941"/>
    </source>
</evidence>
<sequence length="208" mass="22270">MSYLIPALAPEAHHEHSIEIEKSRFIAWLAHAPTSDGMARLLARAHLTHPNARHHCTAFIAGAPNEQNAIGFSDDGEPGGTAGRPMYQVLEGSGVGQVACVVIRYFGGIKLGTGGLARAYSRSVLEGLEQLPTTTFTPRTPRRFKVGFAHEADIRHWLSGYGVPIDGGDYTADGVILTAGWPLGGTPPPLEELRARLKGALQVLDETS</sequence>
<dbReference type="InterPro" id="IPR020568">
    <property type="entry name" value="Ribosomal_Su5_D2-typ_SF"/>
</dbReference>
<dbReference type="PANTHER" id="PTHR16301">
    <property type="entry name" value="IMPACT-RELATED"/>
    <property type="match status" value="1"/>
</dbReference>
<dbReference type="OrthoDB" id="9813771at2"/>
<dbReference type="SUPFAM" id="SSF54211">
    <property type="entry name" value="Ribosomal protein S5 domain 2-like"/>
    <property type="match status" value="1"/>
</dbReference>
<dbReference type="InterPro" id="IPR001498">
    <property type="entry name" value="Impact_N"/>
</dbReference>
<dbReference type="Proteomes" id="UP000319941">
    <property type="component" value="Unassembled WGS sequence"/>
</dbReference>
<dbReference type="STRING" id="553385.GCA_000591415_02037"/>
<gene>
    <name evidence="3" type="ORF">FQP86_03825</name>
</gene>
<comment type="caution">
    <text evidence="3">The sequence shown here is derived from an EMBL/GenBank/DDBJ whole genome shotgun (WGS) entry which is preliminary data.</text>
</comment>
<dbReference type="Gene3D" id="3.30.230.30">
    <property type="entry name" value="Impact, N-terminal domain"/>
    <property type="match status" value="1"/>
</dbReference>
<accession>A0A558HUJ8</accession>
<dbReference type="InterPro" id="IPR036956">
    <property type="entry name" value="Impact_N_sf"/>
</dbReference>
<proteinExistence type="inferred from homology"/>
<dbReference type="RefSeq" id="WP_024952110.1">
    <property type="nucleotide sequence ID" value="NZ_CAWOWR010000076.1"/>
</dbReference>
<organism evidence="3 4">
    <name type="scientific">Cobetia crustatorum</name>
    <dbReference type="NCBI Taxonomy" id="553385"/>
    <lineage>
        <taxon>Bacteria</taxon>
        <taxon>Pseudomonadati</taxon>
        <taxon>Pseudomonadota</taxon>
        <taxon>Gammaproteobacteria</taxon>
        <taxon>Oceanospirillales</taxon>
        <taxon>Halomonadaceae</taxon>
        <taxon>Cobetia</taxon>
    </lineage>
</organism>
<dbReference type="GO" id="GO:0006446">
    <property type="term" value="P:regulation of translational initiation"/>
    <property type="evidence" value="ECO:0007669"/>
    <property type="project" value="TreeGrafter"/>
</dbReference>
<dbReference type="PANTHER" id="PTHR16301:SF20">
    <property type="entry name" value="IMPACT FAMILY MEMBER YIGZ"/>
    <property type="match status" value="1"/>
</dbReference>
<dbReference type="AlphaFoldDB" id="A0A558HUJ8"/>
<name>A0A558HUJ8_9GAMM</name>
<dbReference type="EMBL" id="VNFH01000002">
    <property type="protein sequence ID" value="TVU72803.1"/>
    <property type="molecule type" value="Genomic_DNA"/>
</dbReference>
<dbReference type="GO" id="GO:0005737">
    <property type="term" value="C:cytoplasm"/>
    <property type="evidence" value="ECO:0007669"/>
    <property type="project" value="TreeGrafter"/>
</dbReference>
<comment type="similarity">
    <text evidence="1">Belongs to the IMPACT family.</text>
</comment>
<dbReference type="InterPro" id="IPR023582">
    <property type="entry name" value="Impact"/>
</dbReference>
<evidence type="ECO:0000259" key="2">
    <source>
        <dbReference type="Pfam" id="PF01205"/>
    </source>
</evidence>
<reference evidence="3 4" key="1">
    <citation type="submission" date="2019-07" db="EMBL/GenBank/DDBJ databases">
        <title>Diversity of Bacteria from Kongsfjorden, Arctic.</title>
        <authorList>
            <person name="Yu Y."/>
        </authorList>
    </citation>
    <scope>NUCLEOTIDE SEQUENCE [LARGE SCALE GENOMIC DNA]</scope>
    <source>
        <strain evidence="3 4">SM1923</strain>
    </source>
</reference>
<protein>
    <submittedName>
        <fullName evidence="3">IMPACT family protein</fullName>
    </submittedName>
</protein>
<feature type="domain" description="Impact N-terminal" evidence="2">
    <location>
        <begin position="22"/>
        <end position="126"/>
    </location>
</feature>